<reference evidence="1 2" key="2">
    <citation type="journal article" date="2016" name="Virol. J.">
        <title>Genetic characterization of OVC8 lytic phage for Vibrio cholerae O1.</title>
        <authorList>
            <person name="Solis-Sanchez A."/>
            <person name="Hernandez-Chinas U."/>
            <person name="Navarro-Ocana A."/>
            <person name="De la Mora J."/>
            <person name="Xicohtencatl-Cortes J."/>
            <person name="Eslava-Campos C."/>
        </authorList>
    </citation>
    <scope>NUCLEOTIDE SEQUENCE [LARGE SCALE GENOMIC DNA]</scope>
</reference>
<gene>
    <name evidence="1" type="ORF">phiVC8_p43</name>
</gene>
<reference evidence="2" key="1">
    <citation type="submission" date="2014-05" db="EMBL/GenBank/DDBJ databases">
        <title>Complete genomic sequence of phiVC8, a lytic bacteriophage specific for Vibrio cholerae O1.</title>
        <authorList>
            <person name="Solis-Sanchez A."/>
            <person name="Collado-Torres L."/>
            <person name="Gonzalez-Pedrajo B."/>
            <person name="Mendoza-Hernandez G."/>
            <person name="Eslava-Campos C."/>
        </authorList>
    </citation>
    <scope>NUCLEOTIDE SEQUENCE [LARGE SCALE GENOMIC DNA]</scope>
</reference>
<keyword evidence="2" id="KW-1185">Reference proteome</keyword>
<accession>G3FFQ2</accession>
<sequence>MLAVCYRGHADRHSAAFQQGATMENTNTLIDLIRARTTELRKRGYKTTQAKVKEAIAQAYGYRCYNSMYYDRGGRVPTTAFIEATFWRVVGYPEGNA</sequence>
<dbReference type="Proteomes" id="UP000008906">
    <property type="component" value="Segment"/>
</dbReference>
<protein>
    <submittedName>
        <fullName evidence="1">Uncharacterized protein</fullName>
    </submittedName>
</protein>
<name>G3FFQ2_BPVC8</name>
<dbReference type="OrthoDB" id="21176at10239"/>
<dbReference type="KEGG" id="vg:24366427"/>
<organismHost>
    <name type="scientific">Vibrio cholerae</name>
    <dbReference type="NCBI Taxonomy" id="666"/>
</organismHost>
<organism evidence="1 2">
    <name type="scientific">Vibrio phage phiVC8</name>
    <dbReference type="NCBI Taxonomy" id="1076759"/>
    <lineage>
        <taxon>Viruses</taxon>
        <taxon>Duplodnaviria</taxon>
        <taxon>Heunggongvirae</taxon>
        <taxon>Uroviricota</taxon>
        <taxon>Caudoviricetes</taxon>
        <taxon>Enhodamvirus</taxon>
        <taxon>Enhodamvirus VC8</taxon>
    </lineage>
</organism>
<dbReference type="RefSeq" id="YP_009140172.1">
    <property type="nucleotide sequence ID" value="NC_027118.1"/>
</dbReference>
<dbReference type="GeneID" id="24366427"/>
<dbReference type="EMBL" id="JF712866">
    <property type="protein sequence ID" value="AEM62940.1"/>
    <property type="molecule type" value="Genomic_DNA"/>
</dbReference>
<evidence type="ECO:0000313" key="1">
    <source>
        <dbReference type="EMBL" id="AEM62940.1"/>
    </source>
</evidence>
<evidence type="ECO:0000313" key="2">
    <source>
        <dbReference type="Proteomes" id="UP000008906"/>
    </source>
</evidence>
<proteinExistence type="predicted"/>